<proteinExistence type="predicted"/>
<comment type="caution">
    <text evidence="1">The sequence shown here is derived from an EMBL/GenBank/DDBJ whole genome shotgun (WGS) entry which is preliminary data.</text>
</comment>
<accession>A0AAU9K8N6</accession>
<evidence type="ECO:0000313" key="2">
    <source>
        <dbReference type="Proteomes" id="UP001162131"/>
    </source>
</evidence>
<reference evidence="1" key="1">
    <citation type="submission" date="2021-09" db="EMBL/GenBank/DDBJ databases">
        <authorList>
            <consortium name="AG Swart"/>
            <person name="Singh M."/>
            <person name="Singh A."/>
            <person name="Seah K."/>
            <person name="Emmerich C."/>
        </authorList>
    </citation>
    <scope>NUCLEOTIDE SEQUENCE</scope>
    <source>
        <strain evidence="1">ATCC30299</strain>
    </source>
</reference>
<protein>
    <submittedName>
        <fullName evidence="1">Uncharacterized protein</fullName>
    </submittedName>
</protein>
<organism evidence="1 2">
    <name type="scientific">Blepharisma stoltei</name>
    <dbReference type="NCBI Taxonomy" id="1481888"/>
    <lineage>
        <taxon>Eukaryota</taxon>
        <taxon>Sar</taxon>
        <taxon>Alveolata</taxon>
        <taxon>Ciliophora</taxon>
        <taxon>Postciliodesmatophora</taxon>
        <taxon>Heterotrichea</taxon>
        <taxon>Heterotrichida</taxon>
        <taxon>Blepharismidae</taxon>
        <taxon>Blepharisma</taxon>
    </lineage>
</organism>
<dbReference type="AlphaFoldDB" id="A0AAU9K8N6"/>
<name>A0AAU9K8N6_9CILI</name>
<dbReference type="Proteomes" id="UP001162131">
    <property type="component" value="Unassembled WGS sequence"/>
</dbReference>
<sequence>MEKVAHKGVALSNIDKIITDAWNLKPSPPSSPLLSTKSQSYIRIYTASSRSMRKDISESEKFTQATLLTGRIRKNTFSIKEFQKQEKNPHERILLEHKYSETQRNLFQAKSDMLDIKRDISTYEYEFCNKASVGLKLIKISNATSGLPSVIENLQNFHSETSSYLDLLKVKFSQIHQLSSISPQKITKDYTKENMNIRITNNYHKLFLAYQGFINLSSIRCGIQILTNSLYTSVTAIALLPSGQSLRTVIDKKLIVSRVSKLKKVILTNITPKLFLSCSRDELFLNWNEDYGSSFFTIITNVKGYPKTVTLMLRENAKKGFDVVYGESEVHVSYSRIQSKPLGLSTLNEIKQKLFKHLYYDIKAEHLQWIDHITDIFDKKEKNSLFMDLDYIYEVLGIKLFHFNSYFMYELGETDYKIEIWVYKEHAMLKIFKNLQLVGQAESGSSNYKFVTSLQILDIISSPVTLSKSLEFRQYLKHLEEEISRNEQAPKLI</sequence>
<evidence type="ECO:0000313" key="1">
    <source>
        <dbReference type="EMBL" id="CAG9334584.1"/>
    </source>
</evidence>
<keyword evidence="2" id="KW-1185">Reference proteome</keyword>
<gene>
    <name evidence="1" type="ORF">BSTOLATCC_MIC61196</name>
</gene>
<dbReference type="EMBL" id="CAJZBQ010000058">
    <property type="protein sequence ID" value="CAG9334584.1"/>
    <property type="molecule type" value="Genomic_DNA"/>
</dbReference>